<keyword evidence="2 3" id="KW-0143">Chaperone</keyword>
<accession>A0A1H9BCV6</accession>
<dbReference type="Pfam" id="PF01025">
    <property type="entry name" value="GrpE"/>
    <property type="match status" value="1"/>
</dbReference>
<dbReference type="OrthoDB" id="5191115at2"/>
<proteinExistence type="inferred from homology"/>
<comment type="function">
    <text evidence="3">Participates actively in the response to hyperosmotic and heat shock by preventing the aggregation of stress-denatured proteins, in association with DnaK and GrpE. It is the nucleotide exchange factor for DnaK and may function as a thermosensor. Unfolded proteins bind initially to DnaJ; upon interaction with the DnaJ-bound protein, DnaK hydrolyzes its bound ATP, resulting in the formation of a stable complex. GrpE releases ADP from DnaK; ATP binding to DnaK triggers the release of the substrate protein, thus completing the reaction cycle. Several rounds of ATP-dependent interactions between DnaJ, DnaK and GrpE are required for fully efficient folding.</text>
</comment>
<reference evidence="7" key="1">
    <citation type="submission" date="2016-10" db="EMBL/GenBank/DDBJ databases">
        <authorList>
            <person name="Varghese N."/>
            <person name="Submissions S."/>
        </authorList>
    </citation>
    <scope>NUCLEOTIDE SEQUENCE [LARGE SCALE GENOMIC DNA]</scope>
    <source>
        <strain evidence="7">CGMCC 4.578</strain>
    </source>
</reference>
<dbReference type="PANTHER" id="PTHR21237">
    <property type="entry name" value="GRPE PROTEIN"/>
    <property type="match status" value="1"/>
</dbReference>
<sequence>MTTQGNAANSAAGSGADPAPPQAPAPERDTAELEDRWLRAMAELENVRKRHDRELHRERTAERGRVASAWLPVLDNLELALGHASDDAFAEGVRATLDQAVEALARLGYPRHDATGVPFDPAVHEVVTVQDDPDAPANTVVRVLRPGYGDLRPAAVAVSRRRE</sequence>
<keyword evidence="7" id="KW-1185">Reference proteome</keyword>
<dbReference type="PANTHER" id="PTHR21237:SF23">
    <property type="entry name" value="GRPE PROTEIN HOMOLOG, MITOCHONDRIAL"/>
    <property type="match status" value="1"/>
</dbReference>
<dbReference type="Proteomes" id="UP000199028">
    <property type="component" value="Unassembled WGS sequence"/>
</dbReference>
<evidence type="ECO:0000313" key="7">
    <source>
        <dbReference type="Proteomes" id="UP000199028"/>
    </source>
</evidence>
<dbReference type="GO" id="GO:0000774">
    <property type="term" value="F:adenyl-nucleotide exchange factor activity"/>
    <property type="evidence" value="ECO:0007669"/>
    <property type="project" value="InterPro"/>
</dbReference>
<dbReference type="SUPFAM" id="SSF58014">
    <property type="entry name" value="Coiled-coil domain of nucleotide exchange factor GrpE"/>
    <property type="match status" value="1"/>
</dbReference>
<keyword evidence="3" id="KW-0346">Stress response</keyword>
<dbReference type="HAMAP" id="MF_01151">
    <property type="entry name" value="GrpE"/>
    <property type="match status" value="1"/>
</dbReference>
<comment type="similarity">
    <text evidence="1 3 4">Belongs to the GrpE family.</text>
</comment>
<protein>
    <recommendedName>
        <fullName evidence="3">Protein GrpE</fullName>
    </recommendedName>
    <alternativeName>
        <fullName evidence="3">HSP-70 cofactor</fullName>
    </alternativeName>
</protein>
<dbReference type="RefSeq" id="WP_090062762.1">
    <property type="nucleotide sequence ID" value="NZ_FOFT01000001.1"/>
</dbReference>
<feature type="region of interest" description="Disordered" evidence="5">
    <location>
        <begin position="1"/>
        <end position="32"/>
    </location>
</feature>
<gene>
    <name evidence="3" type="primary">grpE</name>
    <name evidence="6" type="ORF">SAMN05216195_101437</name>
</gene>
<organism evidence="6 7">
    <name type="scientific">Lentzea flaviverrucosa</name>
    <dbReference type="NCBI Taxonomy" id="200379"/>
    <lineage>
        <taxon>Bacteria</taxon>
        <taxon>Bacillati</taxon>
        <taxon>Actinomycetota</taxon>
        <taxon>Actinomycetes</taxon>
        <taxon>Pseudonocardiales</taxon>
        <taxon>Pseudonocardiaceae</taxon>
        <taxon>Lentzea</taxon>
    </lineage>
</organism>
<feature type="compositionally biased region" description="Low complexity" evidence="5">
    <location>
        <begin position="1"/>
        <end position="17"/>
    </location>
</feature>
<dbReference type="Gene3D" id="2.30.22.10">
    <property type="entry name" value="Head domain of nucleotide exchange factor GrpE"/>
    <property type="match status" value="1"/>
</dbReference>
<evidence type="ECO:0000256" key="1">
    <source>
        <dbReference type="ARBA" id="ARBA00009054"/>
    </source>
</evidence>
<dbReference type="GO" id="GO:0051082">
    <property type="term" value="F:unfolded protein binding"/>
    <property type="evidence" value="ECO:0007669"/>
    <property type="project" value="TreeGrafter"/>
</dbReference>
<keyword evidence="3" id="KW-0963">Cytoplasm</keyword>
<dbReference type="SUPFAM" id="SSF51064">
    <property type="entry name" value="Head domain of nucleotide exchange factor GrpE"/>
    <property type="match status" value="1"/>
</dbReference>
<dbReference type="InterPro" id="IPR013805">
    <property type="entry name" value="GrpE_CC"/>
</dbReference>
<evidence type="ECO:0000256" key="4">
    <source>
        <dbReference type="RuleBase" id="RU004478"/>
    </source>
</evidence>
<dbReference type="Gene3D" id="3.90.20.20">
    <property type="match status" value="1"/>
</dbReference>
<evidence type="ECO:0000256" key="5">
    <source>
        <dbReference type="SAM" id="MobiDB-lite"/>
    </source>
</evidence>
<dbReference type="EMBL" id="FOFT01000001">
    <property type="protein sequence ID" value="SEP86483.1"/>
    <property type="molecule type" value="Genomic_DNA"/>
</dbReference>
<evidence type="ECO:0000256" key="3">
    <source>
        <dbReference type="HAMAP-Rule" id="MF_01151"/>
    </source>
</evidence>
<dbReference type="GO" id="GO:0005737">
    <property type="term" value="C:cytoplasm"/>
    <property type="evidence" value="ECO:0007669"/>
    <property type="project" value="UniProtKB-SubCell"/>
</dbReference>
<dbReference type="PRINTS" id="PR00773">
    <property type="entry name" value="GRPEPROTEIN"/>
</dbReference>
<dbReference type="CDD" id="cd00446">
    <property type="entry name" value="GrpE"/>
    <property type="match status" value="1"/>
</dbReference>
<dbReference type="GO" id="GO:0042803">
    <property type="term" value="F:protein homodimerization activity"/>
    <property type="evidence" value="ECO:0007669"/>
    <property type="project" value="InterPro"/>
</dbReference>
<name>A0A1H9BCV6_9PSEU</name>
<evidence type="ECO:0000256" key="2">
    <source>
        <dbReference type="ARBA" id="ARBA00023186"/>
    </source>
</evidence>
<evidence type="ECO:0000313" key="6">
    <source>
        <dbReference type="EMBL" id="SEP86483.1"/>
    </source>
</evidence>
<dbReference type="InterPro" id="IPR000740">
    <property type="entry name" value="GrpE"/>
</dbReference>
<dbReference type="GO" id="GO:0051087">
    <property type="term" value="F:protein-folding chaperone binding"/>
    <property type="evidence" value="ECO:0007669"/>
    <property type="project" value="InterPro"/>
</dbReference>
<dbReference type="GO" id="GO:0006457">
    <property type="term" value="P:protein folding"/>
    <property type="evidence" value="ECO:0007669"/>
    <property type="project" value="InterPro"/>
</dbReference>
<dbReference type="AlphaFoldDB" id="A0A1H9BCV6"/>
<dbReference type="InterPro" id="IPR009012">
    <property type="entry name" value="GrpE_head"/>
</dbReference>
<comment type="subcellular location">
    <subcellularLocation>
        <location evidence="3">Cytoplasm</location>
    </subcellularLocation>
</comment>
<comment type="subunit">
    <text evidence="3">Homodimer.</text>
</comment>